<dbReference type="Pfam" id="PF01263">
    <property type="entry name" value="Aldose_epim"/>
    <property type="match status" value="1"/>
</dbReference>
<comment type="caution">
    <text evidence="1">The sequence shown here is derived from an EMBL/GenBank/DDBJ whole genome shotgun (WGS) entry which is preliminary data.</text>
</comment>
<dbReference type="GO" id="GO:0005975">
    <property type="term" value="P:carbohydrate metabolic process"/>
    <property type="evidence" value="ECO:0007669"/>
    <property type="project" value="InterPro"/>
</dbReference>
<dbReference type="SUPFAM" id="SSF74650">
    <property type="entry name" value="Galactose mutarotase-like"/>
    <property type="match status" value="1"/>
</dbReference>
<dbReference type="CDD" id="cd09024">
    <property type="entry name" value="Aldose_epim_lacX"/>
    <property type="match status" value="1"/>
</dbReference>
<proteinExistence type="predicted"/>
<dbReference type="AlphaFoldDB" id="A0A177L265"/>
<name>A0A177L265_9BACI</name>
<evidence type="ECO:0000313" key="1">
    <source>
        <dbReference type="EMBL" id="OAH59546.1"/>
    </source>
</evidence>
<evidence type="ECO:0000313" key="2">
    <source>
        <dbReference type="Proteomes" id="UP000077271"/>
    </source>
</evidence>
<dbReference type="InterPro" id="IPR011013">
    <property type="entry name" value="Gal_mutarotase_sf_dom"/>
</dbReference>
<gene>
    <name evidence="1" type="ORF">AWH48_00095</name>
</gene>
<dbReference type="OrthoDB" id="9795355at2"/>
<dbReference type="EMBL" id="LQWZ01000001">
    <property type="protein sequence ID" value="OAH59546.1"/>
    <property type="molecule type" value="Genomic_DNA"/>
</dbReference>
<organism evidence="1 2">
    <name type="scientific">Domibacillus aminovorans</name>
    <dbReference type="NCBI Taxonomy" id="29332"/>
    <lineage>
        <taxon>Bacteria</taxon>
        <taxon>Bacillati</taxon>
        <taxon>Bacillota</taxon>
        <taxon>Bacilli</taxon>
        <taxon>Bacillales</taxon>
        <taxon>Bacillaceae</taxon>
        <taxon>Domibacillus</taxon>
    </lineage>
</organism>
<dbReference type="Proteomes" id="UP000077271">
    <property type="component" value="Unassembled WGS sequence"/>
</dbReference>
<dbReference type="Gene3D" id="2.70.98.10">
    <property type="match status" value="1"/>
</dbReference>
<dbReference type="InterPro" id="IPR008183">
    <property type="entry name" value="Aldose_1/G6P_1-epimerase"/>
</dbReference>
<dbReference type="InterPro" id="IPR037481">
    <property type="entry name" value="LacX"/>
</dbReference>
<dbReference type="InterPro" id="IPR014718">
    <property type="entry name" value="GH-type_carb-bd"/>
</dbReference>
<accession>A0A177L265</accession>
<dbReference type="RefSeq" id="WP_018392095.1">
    <property type="nucleotide sequence ID" value="NZ_LQWZ01000001.1"/>
</dbReference>
<sequence length="292" mass="33281">MIMIENDWLKVSISTEGAEVREVYHKKNELHYMWTGDSAYWGRVSPVLFPIVGRLKGDQYVVDGQSYPMSQHGFLRDVNFEIAEQTVDKASFQFESAGLFTDIYPYEFKAVIHYTLDEASLTVRWEITNENKEKMYFSIGAHPAFRIPLLENETVEDYKVKVIPAENKKAMEYELTDSLIKEKGPADGVQAFTLTPSLFANDASIYSNINYVTLESNTTSYGIDVTLKGFPFVGIWSKYDEADGTIAPFICIEPWYGVADTHETSGELKDKFGINMLEVGETFQAEYGMKFR</sequence>
<reference evidence="1 2" key="1">
    <citation type="submission" date="2016-01" db="EMBL/GenBank/DDBJ databases">
        <title>Investigation of taxonomic status of Bacillus aminovorans.</title>
        <authorList>
            <person name="Verma A."/>
            <person name="Pal Y."/>
            <person name="Krishnamurthi S."/>
        </authorList>
    </citation>
    <scope>NUCLEOTIDE SEQUENCE [LARGE SCALE GENOMIC DNA]</scope>
    <source>
        <strain evidence="1 2">DSM 4337</strain>
    </source>
</reference>
<dbReference type="GO" id="GO:0016853">
    <property type="term" value="F:isomerase activity"/>
    <property type="evidence" value="ECO:0007669"/>
    <property type="project" value="InterPro"/>
</dbReference>
<protein>
    <submittedName>
        <fullName evidence="1">Aldose epimerase</fullName>
    </submittedName>
</protein>
<dbReference type="GO" id="GO:0030246">
    <property type="term" value="F:carbohydrate binding"/>
    <property type="evidence" value="ECO:0007669"/>
    <property type="project" value="InterPro"/>
</dbReference>